<keyword evidence="5" id="KW-0269">Exonuclease</keyword>
<evidence type="ECO:0000259" key="8">
    <source>
        <dbReference type="Pfam" id="PF17846"/>
    </source>
</evidence>
<comment type="similarity">
    <text evidence="1">Belongs to the 5'-3' exonuclease family. XRN2/RAT1 subfamily.</text>
</comment>
<dbReference type="EMBL" id="CP056072">
    <property type="protein sequence ID" value="UKK02617.2"/>
    <property type="molecule type" value="Genomic_DNA"/>
</dbReference>
<organism evidence="9 10">
    <name type="scientific">Theileria orientalis</name>
    <dbReference type="NCBI Taxonomy" id="68886"/>
    <lineage>
        <taxon>Eukaryota</taxon>
        <taxon>Sar</taxon>
        <taxon>Alveolata</taxon>
        <taxon>Apicomplexa</taxon>
        <taxon>Aconoidasida</taxon>
        <taxon>Piroplasmida</taxon>
        <taxon>Theileriidae</taxon>
        <taxon>Theileria</taxon>
    </lineage>
</organism>
<dbReference type="PANTHER" id="PTHR12341">
    <property type="entry name" value="5'-&gt;3' EXORIBONUCLEASE"/>
    <property type="match status" value="1"/>
</dbReference>
<evidence type="ECO:0000256" key="5">
    <source>
        <dbReference type="ARBA" id="ARBA00022839"/>
    </source>
</evidence>
<feature type="compositionally biased region" description="Low complexity" evidence="6">
    <location>
        <begin position="1041"/>
        <end position="1072"/>
    </location>
</feature>
<keyword evidence="4" id="KW-0378">Hydrolase</keyword>
<feature type="domain" description="Xrn1 N-terminal" evidence="7">
    <location>
        <begin position="1"/>
        <end position="256"/>
    </location>
</feature>
<feature type="region of interest" description="Disordered" evidence="6">
    <location>
        <begin position="1122"/>
        <end position="1247"/>
    </location>
</feature>
<dbReference type="Gene3D" id="3.40.50.12390">
    <property type="match status" value="2"/>
</dbReference>
<accession>A0A976QV59</accession>
<dbReference type="PIRSF" id="PIRSF037239">
    <property type="entry name" value="Exonuclease_Xrn2"/>
    <property type="match status" value="1"/>
</dbReference>
<feature type="compositionally biased region" description="Polar residues" evidence="6">
    <location>
        <begin position="1184"/>
        <end position="1215"/>
    </location>
</feature>
<feature type="domain" description="Xrn1 helical" evidence="8">
    <location>
        <begin position="766"/>
        <end position="909"/>
    </location>
</feature>
<feature type="compositionally biased region" description="Polar residues" evidence="6">
    <location>
        <begin position="1224"/>
        <end position="1240"/>
    </location>
</feature>
<dbReference type="AlphaFoldDB" id="A0A976QV59"/>
<evidence type="ECO:0000256" key="2">
    <source>
        <dbReference type="ARBA" id="ARBA00022664"/>
    </source>
</evidence>
<dbReference type="Gene3D" id="1.25.40.1050">
    <property type="match status" value="1"/>
</dbReference>
<evidence type="ECO:0000256" key="6">
    <source>
        <dbReference type="SAM" id="MobiDB-lite"/>
    </source>
</evidence>
<evidence type="ECO:0000256" key="1">
    <source>
        <dbReference type="ARBA" id="ARBA00006994"/>
    </source>
</evidence>
<feature type="compositionally biased region" description="Gly residues" evidence="6">
    <location>
        <begin position="1138"/>
        <end position="1149"/>
    </location>
</feature>
<dbReference type="PANTHER" id="PTHR12341:SF7">
    <property type="entry name" value="5'-3' EXORIBONUCLEASE 1"/>
    <property type="match status" value="1"/>
</dbReference>
<dbReference type="GO" id="GO:0005634">
    <property type="term" value="C:nucleus"/>
    <property type="evidence" value="ECO:0007669"/>
    <property type="project" value="InterPro"/>
</dbReference>
<dbReference type="Proteomes" id="UP000244811">
    <property type="component" value="Chromosome 4"/>
</dbReference>
<keyword evidence="2" id="KW-0507">mRNA processing</keyword>
<dbReference type="InterPro" id="IPR041412">
    <property type="entry name" value="Xrn1_helical"/>
</dbReference>
<gene>
    <name evidence="9" type="ORF">MACK_002711</name>
</gene>
<evidence type="ECO:0000313" key="10">
    <source>
        <dbReference type="Proteomes" id="UP000244811"/>
    </source>
</evidence>
<dbReference type="Pfam" id="PF03159">
    <property type="entry name" value="XRN_N"/>
    <property type="match status" value="1"/>
</dbReference>
<dbReference type="InterPro" id="IPR017151">
    <property type="entry name" value="Xrn2/3/4"/>
</dbReference>
<dbReference type="CDD" id="cd18673">
    <property type="entry name" value="PIN_XRN1-2-like"/>
    <property type="match status" value="1"/>
</dbReference>
<dbReference type="GO" id="GO:0004534">
    <property type="term" value="F:5'-3' RNA exonuclease activity"/>
    <property type="evidence" value="ECO:0007669"/>
    <property type="project" value="InterPro"/>
</dbReference>
<evidence type="ECO:0000256" key="3">
    <source>
        <dbReference type="ARBA" id="ARBA00022722"/>
    </source>
</evidence>
<reference evidence="9" key="1">
    <citation type="submission" date="2022-07" db="EMBL/GenBank/DDBJ databases">
        <title>Evaluation of T. orientalis genome assembly methods using nanopore sequencing and analysis of variation between genomes.</title>
        <authorList>
            <person name="Yam J."/>
            <person name="Micallef M.L."/>
            <person name="Liu M."/>
            <person name="Djordjevic S.P."/>
            <person name="Bogema D.R."/>
            <person name="Jenkins C."/>
        </authorList>
    </citation>
    <scope>NUCLEOTIDE SEQUENCE</scope>
    <source>
        <strain evidence="9">Goon Nure</strain>
    </source>
</reference>
<feature type="compositionally biased region" description="Polar residues" evidence="6">
    <location>
        <begin position="1026"/>
        <end position="1040"/>
    </location>
</feature>
<name>A0A976QV59_THEOR</name>
<evidence type="ECO:0000256" key="4">
    <source>
        <dbReference type="ARBA" id="ARBA00022801"/>
    </source>
</evidence>
<dbReference type="GO" id="GO:0006397">
    <property type="term" value="P:mRNA processing"/>
    <property type="evidence" value="ECO:0007669"/>
    <property type="project" value="UniProtKB-KW"/>
</dbReference>
<sequence>MGVPTFYRWLCNRYPRVPKDLVDKYNDRELDLSDEDQVGLDLLSPNPNGEFDNLYLDMNGIIHPCCHPENMEQPESEEIMFKCILEYIDRIFYMVRPRKLIYLAIDGVAPRAKINQQRSRRFKSAALADLEDETYEKMLKEYLKKGNDMEIPVRKNKWDSNVITPGTEFMYKLSNKIVEYIKDRVEKYDAWRRIVVIFSDSNVPGEGEHKIMEFIRSQRHCPDYDPNTKHVLHGMDADLIMLGLTTHEPNFYILREIVTFYVHPSNKNAPNEFEETVEGKGRVASKVDNLSKEEKYMKIMRENWKPLQLLQLSVLREYLSHQLKFVTGFDNGNHIDFERCVDDLVLMIFFCGNDFLPNLPSISITGGSIDQMILLYQKLLPSLNDYLSNEGNLNFHSISTFFHYLSKIENETFKQIYEYKKKSEEYHKNKAEGGNMSKHGNNKYDLKGNVTNDRVAKEVKYIFSNGSDDSNYVNTAATTTIDDVNAYVIVDVNKVAGAVKDIITSTNDPYVTNDNNEVAANNTTDQSKDYLSNQGVVEGENGSVNKKDVEEEFMKRYEEELSKLKSVDEVKLSVDVTLNDPRLWKEAYYREKFHLTEEDDMNAYVQEVSYHYIKGICWVLRYYYQGCPSWSWYYPYHYSPFCSDLEFGTLYSYDQVTDDSSVAVENVSGDVRSDGGVSMGNTTELGSCSGTVSYDVAHNVTQNDKHSVTDININTLTTSDANTVIGGNVVDCNGSDSAFIKEGHQEKETEDVQKKGEKRKKEDMALIKFDYGMPLTPFQQLMGVMPIRSSHCIPESLRVLMTDPESPLRDFYPVKFQEDPNGKRYKYQWVALLPFIDEEKLLHYVKPIEEQLSEHEKYRNRVSKNIIFLTPQLRMVFINQINRTEKVTDTKYSKYVVKGDELEYYICKCSKKHKSVLLKGVKIPPNVLTIQDLMEDQRNRGFNCEVAKRTILNMLSENRSNRDPFGTNQPEEVLRDTARDYHQYHNQYNPNQYTPTQMNQYGSQYQGNYRSNRYHENYRDNQYQTNQYSTGYKGNQYQPRQYQGSQYPQNQYQGNYQSGKYGGSQYQQNHHHQNQYGNQYRQNQHGNQYRGQQGQYGNQYQTNRYQGGQYQSSKYHANKYQNQYGTSKHGSGHYQGNQYGGNQYGGNQYGGNQHHQGGYQTKYHANHPDPYGSSSRNHTKHDQNYGSNQYSQGYVSQRYGGQQAQNHYSQHNQHYGKNRHYDGNKSQYQSFRNTTNTLKRSANEKYY</sequence>
<feature type="region of interest" description="Disordered" evidence="6">
    <location>
        <begin position="986"/>
        <end position="1007"/>
    </location>
</feature>
<feature type="region of interest" description="Disordered" evidence="6">
    <location>
        <begin position="1026"/>
        <end position="1072"/>
    </location>
</feature>
<dbReference type="InterPro" id="IPR004859">
    <property type="entry name" value="Xrn1_N"/>
</dbReference>
<feature type="compositionally biased region" description="Low complexity" evidence="6">
    <location>
        <begin position="1150"/>
        <end position="1160"/>
    </location>
</feature>
<dbReference type="GO" id="GO:0003723">
    <property type="term" value="F:RNA binding"/>
    <property type="evidence" value="ECO:0007669"/>
    <property type="project" value="TreeGrafter"/>
</dbReference>
<keyword evidence="3" id="KW-0540">Nuclease</keyword>
<dbReference type="GO" id="GO:0000956">
    <property type="term" value="P:nuclear-transcribed mRNA catabolic process"/>
    <property type="evidence" value="ECO:0007669"/>
    <property type="project" value="TreeGrafter"/>
</dbReference>
<protein>
    <submittedName>
        <fullName evidence="9">Exoribonuclease</fullName>
    </submittedName>
</protein>
<dbReference type="InterPro" id="IPR027073">
    <property type="entry name" value="5_3_exoribonuclease"/>
</dbReference>
<evidence type="ECO:0000313" key="9">
    <source>
        <dbReference type="EMBL" id="UKK02617.2"/>
    </source>
</evidence>
<proteinExistence type="inferred from homology"/>
<dbReference type="Pfam" id="PF17846">
    <property type="entry name" value="XRN_M"/>
    <property type="match status" value="2"/>
</dbReference>
<evidence type="ECO:0000259" key="7">
    <source>
        <dbReference type="Pfam" id="PF03159"/>
    </source>
</evidence>
<feature type="domain" description="Xrn1 helical" evidence="8">
    <location>
        <begin position="335"/>
        <end position="646"/>
    </location>
</feature>